<evidence type="ECO:0000313" key="3">
    <source>
        <dbReference type="Proteomes" id="UP000243459"/>
    </source>
</evidence>
<dbReference type="PANTHER" id="PTHR35768:SF1">
    <property type="entry name" value="PROTEIN MULTIPOLAR SPINDLE 1"/>
    <property type="match status" value="1"/>
</dbReference>
<organism evidence="2 3">
    <name type="scientific">Asparagus officinalis</name>
    <name type="common">Garden asparagus</name>
    <dbReference type="NCBI Taxonomy" id="4686"/>
    <lineage>
        <taxon>Eukaryota</taxon>
        <taxon>Viridiplantae</taxon>
        <taxon>Streptophyta</taxon>
        <taxon>Embryophyta</taxon>
        <taxon>Tracheophyta</taxon>
        <taxon>Spermatophyta</taxon>
        <taxon>Magnoliopsida</taxon>
        <taxon>Liliopsida</taxon>
        <taxon>Asparagales</taxon>
        <taxon>Asparagaceae</taxon>
        <taxon>Asparagoideae</taxon>
        <taxon>Asparagus</taxon>
    </lineage>
</organism>
<accession>A0A5P1EWQ7</accession>
<keyword evidence="1" id="KW-0175">Coiled coil</keyword>
<evidence type="ECO:0000313" key="2">
    <source>
        <dbReference type="EMBL" id="ONK70476.1"/>
    </source>
</evidence>
<dbReference type="Gramene" id="ONK70476">
    <property type="protein sequence ID" value="ONK70476"/>
    <property type="gene ID" value="A4U43_C05F34110"/>
</dbReference>
<dbReference type="InterPro" id="IPR037500">
    <property type="entry name" value="Msp1"/>
</dbReference>
<dbReference type="Proteomes" id="UP000243459">
    <property type="component" value="Chromosome 5"/>
</dbReference>
<sequence length="222" mass="25627">MAPPSSTSPTPDPNSIKIALAIALLRLKKLHHKLPSPSSTSDAQRWKQKAKERKREILRLREELKQLEDAKEGEDLPQIAACQCHFFDGCGDLRKDRENGGDEHWINEVLRRRFLRLVRWKERRRRVEGSLHRRHFLEFNSESEFEQLGTSIELLVELSSINSVKEEFGASFSTLSHQATDFILASLKNLLSLQKDGELIEETVNGLVMRLMRRMCGLQENN</sequence>
<proteinExistence type="predicted"/>
<reference evidence="3" key="1">
    <citation type="journal article" date="2017" name="Nat. Commun.">
        <title>The asparagus genome sheds light on the origin and evolution of a young Y chromosome.</title>
        <authorList>
            <person name="Harkess A."/>
            <person name="Zhou J."/>
            <person name="Xu C."/>
            <person name="Bowers J.E."/>
            <person name="Van der Hulst R."/>
            <person name="Ayyampalayam S."/>
            <person name="Mercati F."/>
            <person name="Riccardi P."/>
            <person name="McKain M.R."/>
            <person name="Kakrana A."/>
            <person name="Tang H."/>
            <person name="Ray J."/>
            <person name="Groenendijk J."/>
            <person name="Arikit S."/>
            <person name="Mathioni S.M."/>
            <person name="Nakano M."/>
            <person name="Shan H."/>
            <person name="Telgmann-Rauber A."/>
            <person name="Kanno A."/>
            <person name="Yue Z."/>
            <person name="Chen H."/>
            <person name="Li W."/>
            <person name="Chen Y."/>
            <person name="Xu X."/>
            <person name="Zhang Y."/>
            <person name="Luo S."/>
            <person name="Chen H."/>
            <person name="Gao J."/>
            <person name="Mao Z."/>
            <person name="Pires J.C."/>
            <person name="Luo M."/>
            <person name="Kudrna D."/>
            <person name="Wing R.A."/>
            <person name="Meyers B.C."/>
            <person name="Yi K."/>
            <person name="Kong H."/>
            <person name="Lavrijsen P."/>
            <person name="Sunseri F."/>
            <person name="Falavigna A."/>
            <person name="Ye Y."/>
            <person name="Leebens-Mack J.H."/>
            <person name="Chen G."/>
        </authorList>
    </citation>
    <scope>NUCLEOTIDE SEQUENCE [LARGE SCALE GENOMIC DNA]</scope>
    <source>
        <strain evidence="3">cv. DH0086</strain>
    </source>
</reference>
<dbReference type="GO" id="GO:0000212">
    <property type="term" value="P:meiotic spindle organization"/>
    <property type="evidence" value="ECO:0007669"/>
    <property type="project" value="InterPro"/>
</dbReference>
<gene>
    <name evidence="2" type="ORF">A4U43_C05F34110</name>
</gene>
<keyword evidence="3" id="KW-1185">Reference proteome</keyword>
<feature type="coiled-coil region" evidence="1">
    <location>
        <begin position="43"/>
        <end position="70"/>
    </location>
</feature>
<dbReference type="AlphaFoldDB" id="A0A5P1EWQ7"/>
<dbReference type="GO" id="GO:0007059">
    <property type="term" value="P:chromosome segregation"/>
    <property type="evidence" value="ECO:0007669"/>
    <property type="project" value="TreeGrafter"/>
</dbReference>
<feature type="non-terminal residue" evidence="2">
    <location>
        <position position="222"/>
    </location>
</feature>
<dbReference type="OMA" id="DEHWINE"/>
<protein>
    <submittedName>
        <fullName evidence="2">Uncharacterized protein</fullName>
    </submittedName>
</protein>
<evidence type="ECO:0000256" key="1">
    <source>
        <dbReference type="SAM" id="Coils"/>
    </source>
</evidence>
<dbReference type="EMBL" id="CM007385">
    <property type="protein sequence ID" value="ONK70476.1"/>
    <property type="molecule type" value="Genomic_DNA"/>
</dbReference>
<dbReference type="PANTHER" id="PTHR35768">
    <property type="entry name" value="PROTEIN MULTIPOLAR SPINDLE 1"/>
    <property type="match status" value="1"/>
</dbReference>
<dbReference type="GO" id="GO:0007140">
    <property type="term" value="P:male meiotic nuclear division"/>
    <property type="evidence" value="ECO:0007669"/>
    <property type="project" value="TreeGrafter"/>
</dbReference>
<dbReference type="GO" id="GO:0042138">
    <property type="term" value="P:meiotic DNA double-strand break formation"/>
    <property type="evidence" value="ECO:0007669"/>
    <property type="project" value="InterPro"/>
</dbReference>
<name>A0A5P1EWQ7_ASPOF</name>